<reference evidence="4 6" key="2">
    <citation type="submission" date="2018-02" db="EMBL/GenBank/DDBJ databases">
        <title>Characterization of Xanthomonas diversity in transplant houses and field plants.</title>
        <authorList>
            <person name="Abrahamian P."/>
            <person name="Timilsina S."/>
            <person name="Minsavage G.V."/>
            <person name="Goss E.M."/>
            <person name="Jones J.B."/>
            <person name="Vallad G.E."/>
        </authorList>
    </citation>
    <scope>NUCLEOTIDE SEQUENCE [LARGE SCALE GENOMIC DNA]</scope>
    <source>
        <strain evidence="4 6">GEV2132</strain>
    </source>
</reference>
<dbReference type="Proteomes" id="UP000289372">
    <property type="component" value="Unassembled WGS sequence"/>
</dbReference>
<evidence type="ECO:0000313" key="3">
    <source>
        <dbReference type="EMBL" id="NEL75452.1"/>
    </source>
</evidence>
<evidence type="ECO:0000313" key="5">
    <source>
        <dbReference type="Proteomes" id="UP000035369"/>
    </source>
</evidence>
<evidence type="ECO:0000313" key="7">
    <source>
        <dbReference type="Proteomes" id="UP000471082"/>
    </source>
</evidence>
<dbReference type="GeneID" id="61779347"/>
<dbReference type="Proteomes" id="UP000471082">
    <property type="component" value="Unassembled WGS sequence"/>
</dbReference>
<dbReference type="AlphaFoldDB" id="A0A0G8UZ09"/>
<protein>
    <submittedName>
        <fullName evidence="3">DUF1629 domain-containing protein</fullName>
    </submittedName>
</protein>
<keyword evidence="5" id="KW-1185">Reference proteome</keyword>
<reference evidence="2 5" key="1">
    <citation type="submission" date="2015-02" db="EMBL/GenBank/DDBJ databases">
        <title>Whole genome sequencing of multiple isolates of three species of pepper and tomato-infecting xanthomonads reveals genetic diversity in field strains and pinpoints effectors responsible for host specificity.</title>
        <authorList>
            <person name="Schwartz A."/>
            <person name="Dahlbeck D."/>
            <person name="Staskawicz B."/>
            <person name="Bart R."/>
            <person name="Potnis N."/>
            <person name="Minsavage G."/>
            <person name="Timilsina S."/>
            <person name="Goss E."/>
            <person name="Jones J."/>
            <person name="Vallad G."/>
            <person name="Barak J."/>
            <person name="Miller S."/>
            <person name="Ritchie D."/>
            <person name="Martins J.Jr."/>
            <person name="Patane J.S."/>
            <person name="Setubal J.C."/>
        </authorList>
    </citation>
    <scope>NUCLEOTIDE SEQUENCE [LARGE SCALE GENOMIC DNA]</scope>
    <source>
        <strain evidence="2 5">Xp3-15</strain>
    </source>
</reference>
<organism evidence="3 7">
    <name type="scientific">Xanthomonas perforans</name>
    <dbReference type="NCBI Taxonomy" id="442694"/>
    <lineage>
        <taxon>Bacteria</taxon>
        <taxon>Pseudomonadati</taxon>
        <taxon>Pseudomonadota</taxon>
        <taxon>Gammaproteobacteria</taxon>
        <taxon>Lysobacterales</taxon>
        <taxon>Lysobacteraceae</taxon>
        <taxon>Xanthomonas</taxon>
    </lineage>
</organism>
<name>A0A0G8UZ09_XANPE</name>
<dbReference type="Proteomes" id="UP000035369">
    <property type="component" value="Unassembled WGS sequence"/>
</dbReference>
<evidence type="ECO:0000259" key="1">
    <source>
        <dbReference type="Pfam" id="PF07791"/>
    </source>
</evidence>
<dbReference type="KEGG" id="xpe:BJD13_03980"/>
<dbReference type="EMBL" id="PUUL01000133">
    <property type="protein sequence ID" value="RXD49920.1"/>
    <property type="molecule type" value="Genomic_DNA"/>
</dbReference>
<evidence type="ECO:0000313" key="4">
    <source>
        <dbReference type="EMBL" id="RXD49920.1"/>
    </source>
</evidence>
<dbReference type="RefSeq" id="WP_008571680.1">
    <property type="nucleotide sequence ID" value="NZ_CP018475.1"/>
</dbReference>
<accession>A0A0G8UZ09</accession>
<evidence type="ECO:0000313" key="2">
    <source>
        <dbReference type="EMBL" id="KLC08966.1"/>
    </source>
</evidence>
<dbReference type="InterPro" id="IPR012433">
    <property type="entry name" value="Imm11"/>
</dbReference>
<evidence type="ECO:0000313" key="6">
    <source>
        <dbReference type="Proteomes" id="UP000289372"/>
    </source>
</evidence>
<reference evidence="3 7" key="3">
    <citation type="submission" date="2019-11" db="EMBL/GenBank/DDBJ databases">
        <title>Genome-resolved metagenomics to study the prevalence of co-infection and intraspecific heterogeneity among plant pathogen metapopulations.</title>
        <authorList>
            <person name="Newberry E."/>
            <person name="Bhandari R."/>
            <person name="Kemble J."/>
            <person name="Sikora E."/>
            <person name="Potnis N."/>
        </authorList>
    </citation>
    <scope>NUCLEOTIDE SEQUENCE [LARGE SCALE GENOMIC DNA]</scope>
    <source>
        <strain evidence="3">Xp_Tom_Tuscaloosa_18b</strain>
    </source>
</reference>
<dbReference type="Pfam" id="PF07791">
    <property type="entry name" value="Imm11"/>
    <property type="match status" value="1"/>
</dbReference>
<comment type="caution">
    <text evidence="3">The sequence shown here is derived from an EMBL/GenBank/DDBJ whole genome shotgun (WGS) entry which is preliminary data.</text>
</comment>
<dbReference type="EMBL" id="JAAGYU010000011">
    <property type="protein sequence ID" value="NEL75452.1"/>
    <property type="molecule type" value="Genomic_DNA"/>
</dbReference>
<sequence length="212" mass="23174">METTTANQPKAGEFFILEAGTINGPVNGVVFENVKNLLSPPRLILRPEGGGFPPLRETPRLVYHPSKGPPPKDLEPGFSGYWLVSERLFQVMTSVDPTAFAFAEVDYRLADGAKGPPYFLCDVIQEIDALDEEASKLFIDTTEDFVNGKFYDLTGGASVTFDRVRLGPAHVFKTPYTGRVFCDQVFKDAAAAAGIETDTDADGLWFIDASDI</sequence>
<proteinExistence type="predicted"/>
<feature type="domain" description="Immunity MXAN-0049 protein" evidence="1">
    <location>
        <begin position="14"/>
        <end position="210"/>
    </location>
</feature>
<dbReference type="EMBL" id="JZUY01000033">
    <property type="protein sequence ID" value="KLC08966.1"/>
    <property type="molecule type" value="Genomic_DNA"/>
</dbReference>
<gene>
    <name evidence="4" type="ORF">DB769_20100</name>
    <name evidence="3" type="ORF">G3W61_04125</name>
    <name evidence="2" type="ORF">XP315_03695</name>
</gene>